<evidence type="ECO:0000256" key="8">
    <source>
        <dbReference type="SAM" id="Phobius"/>
    </source>
</evidence>
<sequence>MSTTAQAVLLFSIFVICTGFTLGLTWAPCYASLCTEEFFPAATRYHVATYYGLIASIAAGLFLRAYSPLCYRISTTYFGRREIPVFKKRFSIGGLFLVFWILTITVVTTVFWVNPEVNFYTARTEALGWSSAKVDAVVTAIIGHHIDILLGLTLIPVGRNSLLVRVFRLSYGTLLYTHKLLAYVTIVGVAAHAIAYFNFWAAWVAEPHGSPRRAAVDVNNPTLSIVETNARGAWSKAVLGTGLASFLAMIIVLITALPMIRRKAYNIFYYAHIVFGIVIMVGACCHATTNFYFLLPGVLLWVIDWSWRLFNGDSGLAKEVTATISSASGEWYRITIPNIPRLSQDESGSDSEAELEKLPAVQPLQTYYINIPSISKLENHAFTAAKVASNGSDTVLLFQKTPISAIKRKDKAQNGEWTWKLSRTIEEVMPKTRRHEIQVRVEGPYMPVTKGYETADKVVCVVGGTGLTGAYSLARWWYQHRRGEPNAHFTLIWTARARGSFDLEEWTELVEMCASSPDMSLQAHCTAKSGRLDISTELRKIFARGSEKETNIEASAWVYASGPNGLLTAASDACVDLEAELRVSKKGGSDSVLAISALSHYTADWEV</sequence>
<feature type="transmembrane region" description="Helical" evidence="8">
    <location>
        <begin position="267"/>
        <end position="293"/>
    </location>
</feature>
<evidence type="ECO:0000256" key="3">
    <source>
        <dbReference type="ARBA" id="ARBA00022982"/>
    </source>
</evidence>
<gene>
    <name evidence="10" type="ORF">LTR78_001889</name>
</gene>
<keyword evidence="2 8" id="KW-0812">Transmembrane</keyword>
<dbReference type="Gene3D" id="3.40.50.80">
    <property type="entry name" value="Nucleotide-binding domain of ferredoxin-NADP reductase (FNR) module"/>
    <property type="match status" value="1"/>
</dbReference>
<dbReference type="SUPFAM" id="SSF52343">
    <property type="entry name" value="Ferredoxin reductase-like, C-terminal NADP-linked domain"/>
    <property type="match status" value="1"/>
</dbReference>
<evidence type="ECO:0000259" key="9">
    <source>
        <dbReference type="Pfam" id="PF01794"/>
    </source>
</evidence>
<dbReference type="GO" id="GO:0016491">
    <property type="term" value="F:oxidoreductase activity"/>
    <property type="evidence" value="ECO:0007669"/>
    <property type="project" value="UniProtKB-KW"/>
</dbReference>
<dbReference type="Proteomes" id="UP001274830">
    <property type="component" value="Unassembled WGS sequence"/>
</dbReference>
<feature type="transmembrane region" description="Helical" evidence="8">
    <location>
        <begin position="180"/>
        <end position="203"/>
    </location>
</feature>
<dbReference type="PANTHER" id="PTHR11972:SF69">
    <property type="entry name" value="FERRIC REDUCTION OXIDASE 6-RELATED"/>
    <property type="match status" value="1"/>
</dbReference>
<feature type="domain" description="Ferric oxidoreductase" evidence="9">
    <location>
        <begin position="148"/>
        <end position="282"/>
    </location>
</feature>
<evidence type="ECO:0000256" key="7">
    <source>
        <dbReference type="ARBA" id="ARBA00023136"/>
    </source>
</evidence>
<keyword evidence="11" id="KW-1185">Reference proteome</keyword>
<dbReference type="GO" id="GO:0006811">
    <property type="term" value="P:monoatomic ion transport"/>
    <property type="evidence" value="ECO:0007669"/>
    <property type="project" value="UniProtKB-KW"/>
</dbReference>
<dbReference type="GO" id="GO:0005886">
    <property type="term" value="C:plasma membrane"/>
    <property type="evidence" value="ECO:0007669"/>
    <property type="project" value="TreeGrafter"/>
</dbReference>
<dbReference type="InterPro" id="IPR050369">
    <property type="entry name" value="RBOH/FRE"/>
</dbReference>
<keyword evidence="4 8" id="KW-1133">Transmembrane helix</keyword>
<evidence type="ECO:0000256" key="1">
    <source>
        <dbReference type="ARBA" id="ARBA00004141"/>
    </source>
</evidence>
<keyword evidence="6" id="KW-0813">Transport</keyword>
<keyword evidence="5" id="KW-0560">Oxidoreductase</keyword>
<dbReference type="AlphaFoldDB" id="A0AAE1C5C4"/>
<protein>
    <recommendedName>
        <fullName evidence="9">Ferric oxidoreductase domain-containing protein</fullName>
    </recommendedName>
</protein>
<accession>A0AAE1C5C4</accession>
<feature type="transmembrane region" description="Helical" evidence="8">
    <location>
        <begin position="90"/>
        <end position="113"/>
    </location>
</feature>
<organism evidence="10 11">
    <name type="scientific">Recurvomyces mirabilis</name>
    <dbReference type="NCBI Taxonomy" id="574656"/>
    <lineage>
        <taxon>Eukaryota</taxon>
        <taxon>Fungi</taxon>
        <taxon>Dikarya</taxon>
        <taxon>Ascomycota</taxon>
        <taxon>Pezizomycotina</taxon>
        <taxon>Dothideomycetes</taxon>
        <taxon>Dothideomycetidae</taxon>
        <taxon>Mycosphaerellales</taxon>
        <taxon>Teratosphaeriaceae</taxon>
        <taxon>Recurvomyces</taxon>
    </lineage>
</organism>
<keyword evidence="3" id="KW-0249">Electron transport</keyword>
<comment type="caution">
    <text evidence="10">The sequence shown here is derived from an EMBL/GenBank/DDBJ whole genome shotgun (WGS) entry which is preliminary data.</text>
</comment>
<evidence type="ECO:0000256" key="2">
    <source>
        <dbReference type="ARBA" id="ARBA00022692"/>
    </source>
</evidence>
<dbReference type="EMBL" id="JAUTXT010000004">
    <property type="protein sequence ID" value="KAK3678591.1"/>
    <property type="molecule type" value="Genomic_DNA"/>
</dbReference>
<evidence type="ECO:0000256" key="6">
    <source>
        <dbReference type="ARBA" id="ARBA00023065"/>
    </source>
</evidence>
<keyword evidence="6" id="KW-0406">Ion transport</keyword>
<comment type="subcellular location">
    <subcellularLocation>
        <location evidence="1">Membrane</location>
        <topology evidence="1">Multi-pass membrane protein</topology>
    </subcellularLocation>
</comment>
<evidence type="ECO:0000256" key="4">
    <source>
        <dbReference type="ARBA" id="ARBA00022989"/>
    </source>
</evidence>
<keyword evidence="7 8" id="KW-0472">Membrane</keyword>
<dbReference type="InterPro" id="IPR039261">
    <property type="entry name" value="FNR_nucleotide-bd"/>
</dbReference>
<dbReference type="PANTHER" id="PTHR11972">
    <property type="entry name" value="NADPH OXIDASE"/>
    <property type="match status" value="1"/>
</dbReference>
<dbReference type="InterPro" id="IPR013130">
    <property type="entry name" value="Fe3_Rdtase_TM_dom"/>
</dbReference>
<name>A0AAE1C5C4_9PEZI</name>
<feature type="transmembrane region" description="Helical" evidence="8">
    <location>
        <begin position="237"/>
        <end position="260"/>
    </location>
</feature>
<proteinExistence type="predicted"/>
<feature type="transmembrane region" description="Helical" evidence="8">
    <location>
        <begin position="136"/>
        <end position="159"/>
    </location>
</feature>
<evidence type="ECO:0000256" key="5">
    <source>
        <dbReference type="ARBA" id="ARBA00023002"/>
    </source>
</evidence>
<feature type="transmembrane region" description="Helical" evidence="8">
    <location>
        <begin position="47"/>
        <end position="69"/>
    </location>
</feature>
<dbReference type="CDD" id="cd06186">
    <property type="entry name" value="NOX_Duox_like_FAD_NADP"/>
    <property type="match status" value="1"/>
</dbReference>
<dbReference type="Pfam" id="PF01794">
    <property type="entry name" value="Ferric_reduct"/>
    <property type="match status" value="1"/>
</dbReference>
<reference evidence="10" key="1">
    <citation type="submission" date="2023-07" db="EMBL/GenBank/DDBJ databases">
        <title>Black Yeasts Isolated from many extreme environments.</title>
        <authorList>
            <person name="Coleine C."/>
            <person name="Stajich J.E."/>
            <person name="Selbmann L."/>
        </authorList>
    </citation>
    <scope>NUCLEOTIDE SEQUENCE</scope>
    <source>
        <strain evidence="10">CCFEE 5485</strain>
    </source>
</reference>
<evidence type="ECO:0000313" key="11">
    <source>
        <dbReference type="Proteomes" id="UP001274830"/>
    </source>
</evidence>
<evidence type="ECO:0000313" key="10">
    <source>
        <dbReference type="EMBL" id="KAK3678591.1"/>
    </source>
</evidence>